<evidence type="ECO:0000259" key="11">
    <source>
        <dbReference type="PROSITE" id="PS51202"/>
    </source>
</evidence>
<feature type="domain" description="RCK C-terminal" evidence="11">
    <location>
        <begin position="395"/>
        <end position="476"/>
    </location>
</feature>
<feature type="transmembrane region" description="Helical" evidence="10">
    <location>
        <begin position="295"/>
        <end position="313"/>
    </location>
</feature>
<dbReference type="NCBIfam" id="NF003715">
    <property type="entry name" value="PRK05326.1-2"/>
    <property type="match status" value="1"/>
</dbReference>
<keyword evidence="2" id="KW-0813">Transport</keyword>
<dbReference type="RefSeq" id="WP_106198898.1">
    <property type="nucleotide sequence ID" value="NZ_JAXEIU010000014.1"/>
</dbReference>
<keyword evidence="4" id="KW-1003">Cell membrane</keyword>
<evidence type="ECO:0000256" key="2">
    <source>
        <dbReference type="ARBA" id="ARBA00022448"/>
    </source>
</evidence>
<name>A0ABX5LQQ7_9BACT</name>
<dbReference type="PROSITE" id="PS51202">
    <property type="entry name" value="RCK_C"/>
    <property type="match status" value="1"/>
</dbReference>
<evidence type="ECO:0000256" key="6">
    <source>
        <dbReference type="ARBA" id="ARBA00022692"/>
    </source>
</evidence>
<evidence type="ECO:0000313" key="12">
    <source>
        <dbReference type="EMBL" id="PWK97317.1"/>
    </source>
</evidence>
<evidence type="ECO:0000256" key="9">
    <source>
        <dbReference type="ARBA" id="ARBA00023136"/>
    </source>
</evidence>
<feature type="transmembrane region" description="Helical" evidence="10">
    <location>
        <begin position="213"/>
        <end position="230"/>
    </location>
</feature>
<dbReference type="InterPro" id="IPR038770">
    <property type="entry name" value="Na+/solute_symporter_sf"/>
</dbReference>
<feature type="transmembrane region" description="Helical" evidence="10">
    <location>
        <begin position="358"/>
        <end position="378"/>
    </location>
</feature>
<keyword evidence="5" id="KW-0630">Potassium</keyword>
<dbReference type="InterPro" id="IPR006037">
    <property type="entry name" value="RCK_C"/>
</dbReference>
<evidence type="ECO:0000313" key="13">
    <source>
        <dbReference type="Proteomes" id="UP000245523"/>
    </source>
</evidence>
<sequence>MFFFFALLIIASIFSTKISEKIGVPVLLAFLAVGLIVGSDVLGLFEFSDAQLTKRIADILLIFILFDGGFRTSRADLNLVAKPAMTLATFGVLVTALVLGVAVHFVMGYEWMLSMLIGAIISSTDAAAVILITRQNPLQRKIAATLNVESAANDPMAILLTLTFVGSLAGNGATPLGFLTSLVWQFVGGISVGFLVSKAARFLFDHLKSENRGYYYVLIIGVILLAYGLADLIRANGIIAVFFMGYWLGNSDFVSKRGVSNFLEGVSTFGNMALFLMLGLLAFPRHFSLIWKEGILIAALMIFIARPIAVFLSTLPFHYSWKEKFFLCWGGIKGAVPIVLATYPAAYGIESGESVFNIIFFAVIISCLLQGSSLGKVAQLFKLTVPKRPISPFSVELHSVRRADLEMYEFQVLENSFCAGKCIKNLQLGNEVVITSITRDAKILPPKGNVELQPNDILFILMKISEHEKWEKYLEKGVRNEESHLAELQGRIS</sequence>
<keyword evidence="6 10" id="KW-0812">Transmembrane</keyword>
<evidence type="ECO:0000256" key="4">
    <source>
        <dbReference type="ARBA" id="ARBA00022475"/>
    </source>
</evidence>
<evidence type="ECO:0000256" key="7">
    <source>
        <dbReference type="ARBA" id="ARBA00022989"/>
    </source>
</evidence>
<keyword evidence="3" id="KW-0050">Antiport</keyword>
<dbReference type="Gene3D" id="3.30.70.1450">
    <property type="entry name" value="Regulator of K+ conductance, C-terminal domain"/>
    <property type="match status" value="1"/>
</dbReference>
<comment type="caution">
    <text evidence="12">The sequence shown here is derived from an EMBL/GenBank/DDBJ whole genome shotgun (WGS) entry which is preliminary data.</text>
</comment>
<keyword evidence="5" id="KW-0633">Potassium transport</keyword>
<dbReference type="PANTHER" id="PTHR32507">
    <property type="entry name" value="NA(+)/H(+) ANTIPORTER 1"/>
    <property type="match status" value="1"/>
</dbReference>
<evidence type="ECO:0000256" key="3">
    <source>
        <dbReference type="ARBA" id="ARBA00022449"/>
    </source>
</evidence>
<dbReference type="Proteomes" id="UP000245523">
    <property type="component" value="Unassembled WGS sequence"/>
</dbReference>
<proteinExistence type="predicted"/>
<feature type="transmembrane region" description="Helical" evidence="10">
    <location>
        <begin position="25"/>
        <end position="45"/>
    </location>
</feature>
<dbReference type="SUPFAM" id="SSF116726">
    <property type="entry name" value="TrkA C-terminal domain-like"/>
    <property type="match status" value="1"/>
</dbReference>
<protein>
    <submittedName>
        <fullName evidence="12">Potassium/proton antiporter (CPA1 family)</fullName>
    </submittedName>
</protein>
<organism evidence="12 13">
    <name type="scientific">Hallerella porci</name>
    <dbReference type="NCBI Taxonomy" id="1945871"/>
    <lineage>
        <taxon>Bacteria</taxon>
        <taxon>Pseudomonadati</taxon>
        <taxon>Fibrobacterota</taxon>
        <taxon>Fibrobacteria</taxon>
        <taxon>Fibrobacterales</taxon>
        <taxon>Fibrobacteraceae</taxon>
        <taxon>Hallerella</taxon>
    </lineage>
</organism>
<dbReference type="PANTHER" id="PTHR32507:SF7">
    <property type="entry name" value="K(+)_H(+) ANTIPORTER NHAP2"/>
    <property type="match status" value="1"/>
</dbReference>
<feature type="transmembrane region" description="Helical" evidence="10">
    <location>
        <begin position="325"/>
        <end position="346"/>
    </location>
</feature>
<dbReference type="NCBIfam" id="NF003716">
    <property type="entry name" value="PRK05326.1-3"/>
    <property type="match status" value="1"/>
</dbReference>
<evidence type="ECO:0000256" key="8">
    <source>
        <dbReference type="ARBA" id="ARBA00023065"/>
    </source>
</evidence>
<dbReference type="Gene3D" id="1.20.1530.20">
    <property type="match status" value="1"/>
</dbReference>
<dbReference type="Pfam" id="PF00999">
    <property type="entry name" value="Na_H_Exchanger"/>
    <property type="match status" value="1"/>
</dbReference>
<dbReference type="EMBL" id="QGHD01000015">
    <property type="protein sequence ID" value="PWK97317.1"/>
    <property type="molecule type" value="Genomic_DNA"/>
</dbReference>
<accession>A0ABX5LQQ7</accession>
<keyword evidence="8" id="KW-0406">Ion transport</keyword>
<comment type="subcellular location">
    <subcellularLocation>
        <location evidence="1">Cell membrane</location>
        <topology evidence="1">Multi-pass membrane protein</topology>
    </subcellularLocation>
</comment>
<keyword evidence="13" id="KW-1185">Reference proteome</keyword>
<evidence type="ECO:0000256" key="1">
    <source>
        <dbReference type="ARBA" id="ARBA00004651"/>
    </source>
</evidence>
<evidence type="ECO:0000256" key="5">
    <source>
        <dbReference type="ARBA" id="ARBA00022538"/>
    </source>
</evidence>
<evidence type="ECO:0000256" key="10">
    <source>
        <dbReference type="SAM" id="Phobius"/>
    </source>
</evidence>
<feature type="transmembrane region" description="Helical" evidence="10">
    <location>
        <begin position="84"/>
        <end position="105"/>
    </location>
</feature>
<reference evidence="12 13" key="1">
    <citation type="submission" date="2018-05" db="EMBL/GenBank/DDBJ databases">
        <title>Animal gut microbial communities from fecal samples from Wisconsin, USA.</title>
        <authorList>
            <person name="Neumann A."/>
        </authorList>
    </citation>
    <scope>NUCLEOTIDE SEQUENCE [LARGE SCALE GENOMIC DNA]</scope>
    <source>
        <strain evidence="12 13">UWS4</strain>
    </source>
</reference>
<feature type="transmembrane region" description="Helical" evidence="10">
    <location>
        <begin position="111"/>
        <end position="132"/>
    </location>
</feature>
<keyword evidence="7 10" id="KW-1133">Transmembrane helix</keyword>
<feature type="transmembrane region" description="Helical" evidence="10">
    <location>
        <begin position="182"/>
        <end position="204"/>
    </location>
</feature>
<feature type="transmembrane region" description="Helical" evidence="10">
    <location>
        <begin position="152"/>
        <end position="170"/>
    </location>
</feature>
<feature type="transmembrane region" description="Helical" evidence="10">
    <location>
        <begin position="262"/>
        <end position="283"/>
    </location>
</feature>
<dbReference type="Pfam" id="PF02080">
    <property type="entry name" value="TrkA_C"/>
    <property type="match status" value="1"/>
</dbReference>
<keyword evidence="9 10" id="KW-0472">Membrane</keyword>
<dbReference type="InterPro" id="IPR036721">
    <property type="entry name" value="RCK_C_sf"/>
</dbReference>
<dbReference type="InterPro" id="IPR006153">
    <property type="entry name" value="Cation/H_exchanger_TM"/>
</dbReference>
<gene>
    <name evidence="12" type="ORF">B0H50_11537</name>
</gene>